<evidence type="ECO:0000256" key="4">
    <source>
        <dbReference type="ARBA" id="ARBA00023136"/>
    </source>
</evidence>
<dbReference type="OrthoDB" id="160405at2759"/>
<keyword evidence="1 6" id="KW-0812">Transmembrane</keyword>
<dbReference type="Pfam" id="PF09446">
    <property type="entry name" value="VMA21"/>
    <property type="match status" value="1"/>
</dbReference>
<comment type="similarity">
    <text evidence="6">Belongs to the VMA21 family.</text>
</comment>
<evidence type="ECO:0000313" key="9">
    <source>
        <dbReference type="Proteomes" id="UP000756921"/>
    </source>
</evidence>
<dbReference type="InterPro" id="IPR019013">
    <property type="entry name" value="Vma21"/>
</dbReference>
<reference evidence="8" key="1">
    <citation type="journal article" date="2020" name="Mol. Plant Microbe Interact.">
        <title>Genome Sequence of the Biocontrol Agent Coniothyrium minitans strain Conio (IMI 134523).</title>
        <authorList>
            <person name="Patel D."/>
            <person name="Shittu T.A."/>
            <person name="Baroncelli R."/>
            <person name="Muthumeenakshi S."/>
            <person name="Osborne T.H."/>
            <person name="Janganan T.K."/>
            <person name="Sreenivasaprasad S."/>
        </authorList>
    </citation>
    <scope>NUCLEOTIDE SEQUENCE</scope>
    <source>
        <strain evidence="8">Conio</strain>
    </source>
</reference>
<dbReference type="GO" id="GO:0012507">
    <property type="term" value="C:ER to Golgi transport vesicle membrane"/>
    <property type="evidence" value="ECO:0007669"/>
    <property type="project" value="UniProtKB-SubCell"/>
</dbReference>
<dbReference type="GO" id="GO:0005789">
    <property type="term" value="C:endoplasmic reticulum membrane"/>
    <property type="evidence" value="ECO:0007669"/>
    <property type="project" value="UniProtKB-SubCell"/>
</dbReference>
<evidence type="ECO:0000256" key="2">
    <source>
        <dbReference type="ARBA" id="ARBA00022824"/>
    </source>
</evidence>
<dbReference type="HAMAP" id="MF_03058">
    <property type="entry name" value="VMA21"/>
    <property type="match status" value="1"/>
</dbReference>
<keyword evidence="5 6" id="KW-0968">Cytoplasmic vesicle</keyword>
<sequence length="110" mass="11664">MATRRIISSTNDPLDVDASGAPQAPGPSNIAPAVPASVLFKLLSFTFAMVTLPIGTYFFITNYVLVGNNTVAGALAAVMANVVLIAYIVMAYQDDQAEQKEDAEKEKKAI</sequence>
<comment type="caution">
    <text evidence="6">Lacks conserved residue(s) required for the propagation of feature annotation.</text>
</comment>
<dbReference type="PANTHER" id="PTHR31792:SF3">
    <property type="entry name" value="VACUOLAR ATPASE ASSEMBLY INTEGRAL MEMBRANE PROTEIN VMA21"/>
    <property type="match status" value="1"/>
</dbReference>
<organism evidence="8 9">
    <name type="scientific">Paraphaeosphaeria minitans</name>
    <dbReference type="NCBI Taxonomy" id="565426"/>
    <lineage>
        <taxon>Eukaryota</taxon>
        <taxon>Fungi</taxon>
        <taxon>Dikarya</taxon>
        <taxon>Ascomycota</taxon>
        <taxon>Pezizomycotina</taxon>
        <taxon>Dothideomycetes</taxon>
        <taxon>Pleosporomycetidae</taxon>
        <taxon>Pleosporales</taxon>
        <taxon>Massarineae</taxon>
        <taxon>Didymosphaeriaceae</taxon>
        <taxon>Paraphaeosphaeria</taxon>
    </lineage>
</organism>
<comment type="caution">
    <text evidence="8">The sequence shown here is derived from an EMBL/GenBank/DDBJ whole genome shotgun (WGS) entry which is preliminary data.</text>
</comment>
<dbReference type="GO" id="GO:0033116">
    <property type="term" value="C:endoplasmic reticulum-Golgi intermediate compartment membrane"/>
    <property type="evidence" value="ECO:0007669"/>
    <property type="project" value="UniProtKB-SubCell"/>
</dbReference>
<keyword evidence="2 6" id="KW-0256">Endoplasmic reticulum</keyword>
<evidence type="ECO:0000256" key="1">
    <source>
        <dbReference type="ARBA" id="ARBA00022692"/>
    </source>
</evidence>
<comment type="subcellular location">
    <subcellularLocation>
        <location evidence="6">Endoplasmic reticulum membrane</location>
        <topology evidence="6">Multi-pass membrane protein</topology>
    </subcellularLocation>
    <subcellularLocation>
        <location evidence="6">Endoplasmic reticulum-Golgi intermediate compartment membrane</location>
        <topology evidence="6">Multi-pass membrane protein</topology>
    </subcellularLocation>
    <subcellularLocation>
        <location evidence="6">Cytoplasmic vesicle</location>
        <location evidence="6">COPII-coated vesicle membrane</location>
        <topology evidence="6">Multi-pass membrane protein</topology>
    </subcellularLocation>
</comment>
<dbReference type="AlphaFoldDB" id="A0A9P6GIG4"/>
<proteinExistence type="inferred from homology"/>
<accession>A0A9P6GIG4</accession>
<keyword evidence="9" id="KW-1185">Reference proteome</keyword>
<keyword evidence="3 6" id="KW-1133">Transmembrane helix</keyword>
<evidence type="ECO:0000256" key="6">
    <source>
        <dbReference type="HAMAP-Rule" id="MF_03058"/>
    </source>
</evidence>
<comment type="function">
    <text evidence="6">Required for the assembly of the V0 complex of the vacuolar ATPase (V-ATPase) in the endoplasmic reticulum.</text>
</comment>
<feature type="region of interest" description="Disordered" evidence="7">
    <location>
        <begin position="1"/>
        <end position="25"/>
    </location>
</feature>
<evidence type="ECO:0000313" key="8">
    <source>
        <dbReference type="EMBL" id="KAF9735766.1"/>
    </source>
</evidence>
<evidence type="ECO:0000256" key="7">
    <source>
        <dbReference type="SAM" id="MobiDB-lite"/>
    </source>
</evidence>
<evidence type="ECO:0000256" key="3">
    <source>
        <dbReference type="ARBA" id="ARBA00022989"/>
    </source>
</evidence>
<dbReference type="Proteomes" id="UP000756921">
    <property type="component" value="Unassembled WGS sequence"/>
</dbReference>
<evidence type="ECO:0000256" key="5">
    <source>
        <dbReference type="ARBA" id="ARBA00023329"/>
    </source>
</evidence>
<dbReference type="GO" id="GO:0070072">
    <property type="term" value="P:vacuolar proton-transporting V-type ATPase complex assembly"/>
    <property type="evidence" value="ECO:0007669"/>
    <property type="project" value="UniProtKB-UniRule"/>
</dbReference>
<feature type="transmembrane region" description="Helical" evidence="6">
    <location>
        <begin position="72"/>
        <end position="92"/>
    </location>
</feature>
<dbReference type="EMBL" id="WJXW01000005">
    <property type="protein sequence ID" value="KAF9735766.1"/>
    <property type="molecule type" value="Genomic_DNA"/>
</dbReference>
<protein>
    <submittedName>
        <fullName evidence="8">Vacuolar ATPase assembly integral membrane protein vma-21</fullName>
    </submittedName>
</protein>
<feature type="compositionally biased region" description="Polar residues" evidence="7">
    <location>
        <begin position="1"/>
        <end position="12"/>
    </location>
</feature>
<name>A0A9P6GIG4_9PLEO</name>
<gene>
    <name evidence="8" type="ORF">PMIN01_05681</name>
</gene>
<feature type="transmembrane region" description="Helical" evidence="6">
    <location>
        <begin position="38"/>
        <end position="60"/>
    </location>
</feature>
<dbReference type="PANTHER" id="PTHR31792">
    <property type="entry name" value="VACUOLAR ATPASE ASSEMBLY INTEGRAL MEMBRANE PROTEIN VMA21"/>
    <property type="match status" value="1"/>
</dbReference>
<keyword evidence="4 6" id="KW-0472">Membrane</keyword>